<dbReference type="InterPro" id="IPR003599">
    <property type="entry name" value="Ig_sub"/>
</dbReference>
<dbReference type="GO" id="GO:0050852">
    <property type="term" value="P:T cell receptor signaling pathway"/>
    <property type="evidence" value="ECO:0007669"/>
    <property type="project" value="TreeGrafter"/>
</dbReference>
<dbReference type="Proteomes" id="UP000694389">
    <property type="component" value="Unassembled WGS sequence"/>
</dbReference>
<evidence type="ECO:0000256" key="5">
    <source>
        <dbReference type="ARBA" id="ARBA00023180"/>
    </source>
</evidence>
<dbReference type="InterPro" id="IPR007110">
    <property type="entry name" value="Ig-like_dom"/>
</dbReference>
<dbReference type="Pfam" id="PF07686">
    <property type="entry name" value="V-set"/>
    <property type="match status" value="1"/>
</dbReference>
<evidence type="ECO:0000256" key="6">
    <source>
        <dbReference type="ARBA" id="ARBA00023319"/>
    </source>
</evidence>
<evidence type="ECO:0000256" key="4">
    <source>
        <dbReference type="ARBA" id="ARBA00023157"/>
    </source>
</evidence>
<keyword evidence="5" id="KW-0325">Glycoprotein</keyword>
<keyword evidence="6" id="KW-0393">Immunoglobulin domain</keyword>
<name>A0A8P4KRW3_DICLA</name>
<reference evidence="8" key="1">
    <citation type="submission" date="2025-08" db="UniProtKB">
        <authorList>
            <consortium name="Ensembl"/>
        </authorList>
    </citation>
    <scope>IDENTIFICATION</scope>
</reference>
<dbReference type="GO" id="GO:0050863">
    <property type="term" value="P:regulation of T cell activation"/>
    <property type="evidence" value="ECO:0007669"/>
    <property type="project" value="UniProtKB-ARBA"/>
</dbReference>
<dbReference type="GeneTree" id="ENSGT01120000271914"/>
<dbReference type="GO" id="GO:0001817">
    <property type="term" value="P:regulation of cytokine production"/>
    <property type="evidence" value="ECO:0007669"/>
    <property type="project" value="TreeGrafter"/>
</dbReference>
<dbReference type="SUPFAM" id="SSF48726">
    <property type="entry name" value="Immunoglobulin"/>
    <property type="match status" value="1"/>
</dbReference>
<keyword evidence="9" id="KW-1185">Reference proteome</keyword>
<dbReference type="InterPro" id="IPR050504">
    <property type="entry name" value="IgSF_BTN/MOG"/>
</dbReference>
<feature type="domain" description="Ig-like" evidence="7">
    <location>
        <begin position="44"/>
        <end position="140"/>
    </location>
</feature>
<keyword evidence="3" id="KW-0472">Membrane</keyword>
<protein>
    <recommendedName>
        <fullName evidence="7">Ig-like domain-containing protein</fullName>
    </recommendedName>
</protein>
<organism evidence="8 9">
    <name type="scientific">Dicentrarchus labrax</name>
    <name type="common">European seabass</name>
    <name type="synonym">Morone labrax</name>
    <dbReference type="NCBI Taxonomy" id="13489"/>
    <lineage>
        <taxon>Eukaryota</taxon>
        <taxon>Metazoa</taxon>
        <taxon>Chordata</taxon>
        <taxon>Craniata</taxon>
        <taxon>Vertebrata</taxon>
        <taxon>Euteleostomi</taxon>
        <taxon>Actinopterygii</taxon>
        <taxon>Neopterygii</taxon>
        <taxon>Teleostei</taxon>
        <taxon>Neoteleostei</taxon>
        <taxon>Acanthomorphata</taxon>
        <taxon>Eupercaria</taxon>
        <taxon>Moronidae</taxon>
        <taxon>Dicentrarchus</taxon>
    </lineage>
</organism>
<reference evidence="8" key="2">
    <citation type="submission" date="2025-09" db="UniProtKB">
        <authorList>
            <consortium name="Ensembl"/>
        </authorList>
    </citation>
    <scope>IDENTIFICATION</scope>
</reference>
<keyword evidence="2" id="KW-0732">Signal</keyword>
<accession>A0A8P4KRW3</accession>
<dbReference type="Ensembl" id="ENSDLAT00005068129.1">
    <property type="protein sequence ID" value="ENSDLAP00005079931.1"/>
    <property type="gene ID" value="ENSDLAG00005031121.1"/>
</dbReference>
<proteinExistence type="predicted"/>
<evidence type="ECO:0000256" key="3">
    <source>
        <dbReference type="ARBA" id="ARBA00023136"/>
    </source>
</evidence>
<evidence type="ECO:0000313" key="8">
    <source>
        <dbReference type="Ensembl" id="ENSDLAP00005079931.1"/>
    </source>
</evidence>
<evidence type="ECO:0000256" key="2">
    <source>
        <dbReference type="ARBA" id="ARBA00022729"/>
    </source>
</evidence>
<sequence>MQASSSLPKNTRQYVLIFLHLGKILHLSKQKQVSKSHLTSTALGEDATLQCLLRPPQDATNMTVEWRHGYLNLTVHLYEDRNTPAEQKEHSEGRTSLFREGLTKGNLSLKLSTVALSDAGRYRCSIHTDKLQKSCYVTLTVGRYTEDQVILTFLFYLLKQQTASKYVPPPDSIDKPSHFT</sequence>
<dbReference type="GO" id="GO:0009897">
    <property type="term" value="C:external side of plasma membrane"/>
    <property type="evidence" value="ECO:0007669"/>
    <property type="project" value="TreeGrafter"/>
</dbReference>
<dbReference type="FunFam" id="2.60.40.10:FF:000142">
    <property type="entry name" value="V-set domain-containing T-cell activation inhibitor 1"/>
    <property type="match status" value="1"/>
</dbReference>
<dbReference type="GO" id="GO:0005102">
    <property type="term" value="F:signaling receptor binding"/>
    <property type="evidence" value="ECO:0007669"/>
    <property type="project" value="TreeGrafter"/>
</dbReference>
<dbReference type="SMART" id="SM00409">
    <property type="entry name" value="IG"/>
    <property type="match status" value="1"/>
</dbReference>
<comment type="subcellular location">
    <subcellularLocation>
        <location evidence="1">Membrane</location>
    </subcellularLocation>
</comment>
<dbReference type="Gene3D" id="2.60.40.10">
    <property type="entry name" value="Immunoglobulins"/>
    <property type="match status" value="1"/>
</dbReference>
<evidence type="ECO:0000259" key="7">
    <source>
        <dbReference type="PROSITE" id="PS50835"/>
    </source>
</evidence>
<dbReference type="GO" id="GO:1903037">
    <property type="term" value="P:regulation of leukocyte cell-cell adhesion"/>
    <property type="evidence" value="ECO:0007669"/>
    <property type="project" value="UniProtKB-ARBA"/>
</dbReference>
<dbReference type="InterPro" id="IPR013783">
    <property type="entry name" value="Ig-like_fold"/>
</dbReference>
<evidence type="ECO:0000313" key="9">
    <source>
        <dbReference type="Proteomes" id="UP000694389"/>
    </source>
</evidence>
<dbReference type="InterPro" id="IPR013106">
    <property type="entry name" value="Ig_V-set"/>
</dbReference>
<keyword evidence="4" id="KW-1015">Disulfide bond</keyword>
<evidence type="ECO:0000256" key="1">
    <source>
        <dbReference type="ARBA" id="ARBA00004370"/>
    </source>
</evidence>
<dbReference type="PANTHER" id="PTHR24100">
    <property type="entry name" value="BUTYROPHILIN"/>
    <property type="match status" value="1"/>
</dbReference>
<dbReference type="InterPro" id="IPR036179">
    <property type="entry name" value="Ig-like_dom_sf"/>
</dbReference>
<dbReference type="PROSITE" id="PS50835">
    <property type="entry name" value="IG_LIKE"/>
    <property type="match status" value="1"/>
</dbReference>
<dbReference type="AlphaFoldDB" id="A0A8P4KRW3"/>